<evidence type="ECO:0000313" key="3">
    <source>
        <dbReference type="Proteomes" id="UP000030152"/>
    </source>
</evidence>
<protein>
    <submittedName>
        <fullName evidence="2">Relaxase</fullName>
    </submittedName>
</protein>
<dbReference type="RefSeq" id="WP_026300168.1">
    <property type="nucleotide sequence ID" value="NZ_JRLX01000014.1"/>
</dbReference>
<name>A0A0A2M3D3_9FLAO</name>
<feature type="domain" description="MobA/VirD2-like nuclease" evidence="1">
    <location>
        <begin position="17"/>
        <end position="152"/>
    </location>
</feature>
<dbReference type="STRING" id="1121895.GCA_000378485_03548"/>
<dbReference type="AlphaFoldDB" id="A0A0A2M3D3"/>
<dbReference type="Pfam" id="PF03432">
    <property type="entry name" value="Relaxase"/>
    <property type="match status" value="1"/>
</dbReference>
<dbReference type="OrthoDB" id="915634at2"/>
<sequence>MVAIIKTGHSIRGMLNYNENKVKDGAAKIIGQHNYPLDAERLTYQMKLTRLERQALLNENVKRHTVHISLNFDPSETNLPKEKLLEIAEMYMDKIGFKEQPCLIYQHHDAGHPHLHIATINVQANGKRIAMQNIGRDKSEPVRKEIEQTFNLVKAEGQKKKEYKPEPSKGRVDYGKTETKKAIENALNFVVDNYRYASLPELNAVLKLYNIIADKGTENSRVAKHNGLLFHALDAQGNPIGVPIKASSFYNKPTIKNLEKKFAINEVQRTQSKGKIKMAIDLAFARNNIIMLPQLMKLLKSQGIDMLLRQNAGNIVYGITYVDHTSKSVFNGSAIGKEYSAKGLQDKCNLNREKLTHEEQKFLSKESLFNLLNDHKDLMSISDMTNFLDVLMRVENNYEYIAQDYKRRRKKRRRGI</sequence>
<evidence type="ECO:0000313" key="2">
    <source>
        <dbReference type="EMBL" id="KGO85983.1"/>
    </source>
</evidence>
<gene>
    <name evidence="2" type="ORF">Q765_13040</name>
</gene>
<organism evidence="2 3">
    <name type="scientific">Flavobacterium rivuli WB 3.3-2 = DSM 21788</name>
    <dbReference type="NCBI Taxonomy" id="1121895"/>
    <lineage>
        <taxon>Bacteria</taxon>
        <taxon>Pseudomonadati</taxon>
        <taxon>Bacteroidota</taxon>
        <taxon>Flavobacteriia</taxon>
        <taxon>Flavobacteriales</taxon>
        <taxon>Flavobacteriaceae</taxon>
        <taxon>Flavobacterium</taxon>
    </lineage>
</organism>
<dbReference type="InterPro" id="IPR005094">
    <property type="entry name" value="Endonuclease_MobA/VirD2"/>
</dbReference>
<proteinExistence type="predicted"/>
<dbReference type="eggNOG" id="COG3843">
    <property type="taxonomic scope" value="Bacteria"/>
</dbReference>
<comment type="caution">
    <text evidence="2">The sequence shown here is derived from an EMBL/GenBank/DDBJ whole genome shotgun (WGS) entry which is preliminary data.</text>
</comment>
<dbReference type="EMBL" id="JRLX01000014">
    <property type="protein sequence ID" value="KGO85983.1"/>
    <property type="molecule type" value="Genomic_DNA"/>
</dbReference>
<reference evidence="2 3" key="1">
    <citation type="submission" date="2013-09" db="EMBL/GenBank/DDBJ databases">
        <authorList>
            <person name="Zeng Z."/>
            <person name="Chen C."/>
        </authorList>
    </citation>
    <scope>NUCLEOTIDE SEQUENCE [LARGE SCALE GENOMIC DNA]</scope>
    <source>
        <strain evidence="2 3">WB 3.3-2</strain>
    </source>
</reference>
<accession>A0A0A2M3D3</accession>
<dbReference type="Proteomes" id="UP000030152">
    <property type="component" value="Unassembled WGS sequence"/>
</dbReference>
<evidence type="ECO:0000259" key="1">
    <source>
        <dbReference type="Pfam" id="PF03432"/>
    </source>
</evidence>
<keyword evidence="3" id="KW-1185">Reference proteome</keyword>